<dbReference type="PANTHER" id="PTHR47657:SF14">
    <property type="entry name" value="ZN(2)-C6 FUNGAL-TYPE DOMAIN-CONTAINING PROTEIN"/>
    <property type="match status" value="1"/>
</dbReference>
<comment type="caution">
    <text evidence="4">The sequence shown here is derived from an EMBL/GenBank/DDBJ whole genome shotgun (WGS) entry which is preliminary data.</text>
</comment>
<evidence type="ECO:0000256" key="2">
    <source>
        <dbReference type="SAM" id="MobiDB-lite"/>
    </source>
</evidence>
<feature type="region of interest" description="Disordered" evidence="2">
    <location>
        <begin position="56"/>
        <end position="129"/>
    </location>
</feature>
<feature type="domain" description="Zn(2)-C6 fungal-type" evidence="3">
    <location>
        <begin position="13"/>
        <end position="43"/>
    </location>
</feature>
<dbReference type="OrthoDB" id="3031538at2759"/>
<evidence type="ECO:0000256" key="1">
    <source>
        <dbReference type="ARBA" id="ARBA00023242"/>
    </source>
</evidence>
<dbReference type="PANTHER" id="PTHR47657">
    <property type="entry name" value="STEROL REGULATORY ELEMENT-BINDING PROTEIN ECM22"/>
    <property type="match status" value="1"/>
</dbReference>
<keyword evidence="5" id="KW-1185">Reference proteome</keyword>
<dbReference type="Proteomes" id="UP000191004">
    <property type="component" value="Unassembled WGS sequence"/>
</dbReference>
<dbReference type="EMBL" id="LVVK01000008">
    <property type="protein sequence ID" value="OPB43729.1"/>
    <property type="molecule type" value="Genomic_DNA"/>
</dbReference>
<reference evidence="4 5" key="1">
    <citation type="submission" date="2016-04" db="EMBL/GenBank/DDBJ databases">
        <title>Multiple horizontal gene transfer events from other fungi enriched the ability of the initially mycotrophic fungus Trichoderma (Ascomycota) to feed on dead plant biomass.</title>
        <authorList>
            <person name="Atanasova L."/>
            <person name="Chenthamara K."/>
            <person name="Zhang J."/>
            <person name="Grujic M."/>
            <person name="Henrissat B."/>
            <person name="Kuo A."/>
            <person name="Aertz A."/>
            <person name="Salamov A."/>
            <person name="Lipzen A."/>
            <person name="Labutti K."/>
            <person name="Barry K."/>
            <person name="Miao Y."/>
            <person name="Rahimi M.J."/>
            <person name="Shen Q."/>
            <person name="Grigoriev I.V."/>
            <person name="Kubicek C.P."/>
            <person name="Druzhinina I.S."/>
        </authorList>
    </citation>
    <scope>NUCLEOTIDE SEQUENCE [LARGE SCALE GENOMIC DNA]</scope>
    <source>
        <strain evidence="4 5">NJAU 4742</strain>
    </source>
</reference>
<dbReference type="GO" id="GO:0008270">
    <property type="term" value="F:zinc ion binding"/>
    <property type="evidence" value="ECO:0007669"/>
    <property type="project" value="InterPro"/>
</dbReference>
<evidence type="ECO:0000259" key="3">
    <source>
        <dbReference type="PROSITE" id="PS50048"/>
    </source>
</evidence>
<evidence type="ECO:0000313" key="5">
    <source>
        <dbReference type="Proteomes" id="UP000191004"/>
    </source>
</evidence>
<dbReference type="InterPro" id="IPR001138">
    <property type="entry name" value="Zn2Cys6_DnaBD"/>
</dbReference>
<evidence type="ECO:0000313" key="4">
    <source>
        <dbReference type="EMBL" id="OPB43729.1"/>
    </source>
</evidence>
<dbReference type="CDD" id="cd00067">
    <property type="entry name" value="GAL4"/>
    <property type="match status" value="1"/>
</dbReference>
<gene>
    <name evidence="4" type="ORF">A0O28_0100170</name>
</gene>
<dbReference type="GO" id="GO:0000981">
    <property type="term" value="F:DNA-binding transcription factor activity, RNA polymerase II-specific"/>
    <property type="evidence" value="ECO:0007669"/>
    <property type="project" value="InterPro"/>
</dbReference>
<dbReference type="InterPro" id="IPR052400">
    <property type="entry name" value="Zn2-C6_fungal_TF"/>
</dbReference>
<keyword evidence="1" id="KW-0539">Nucleus</keyword>
<dbReference type="PROSITE" id="PS50048">
    <property type="entry name" value="ZN2_CY6_FUNGAL_2"/>
    <property type="match status" value="1"/>
</dbReference>
<proteinExistence type="predicted"/>
<dbReference type="AlphaFoldDB" id="A0A1T3CRL3"/>
<dbReference type="Gene3D" id="4.10.240.10">
    <property type="entry name" value="Zn(2)-C6 fungal-type DNA-binding domain"/>
    <property type="match status" value="1"/>
</dbReference>
<dbReference type="SUPFAM" id="SSF57701">
    <property type="entry name" value="Zn2/Cys6 DNA-binding domain"/>
    <property type="match status" value="1"/>
</dbReference>
<feature type="compositionally biased region" description="Low complexity" evidence="2">
    <location>
        <begin position="62"/>
        <end position="129"/>
    </location>
</feature>
<accession>A0A1T3CRL3</accession>
<protein>
    <submittedName>
        <fullName evidence="4">Zn2Cys6 transcriptional regulator</fullName>
    </submittedName>
</protein>
<sequence>MPPRRSHKKSRAGCRRCKNRKIKCDEVHPRCGNCSKHGVMCDFESRQVLDELHTLPTPATKSPQAPVSAPSSVSPRPMTATATTTTTATTIAPTAAPAPSTTNMPTYDNRRISPSRLSPPSTVSTPSLTLPSVPITTSMTRQGDRLLEFQLWHQYITSTSKTLVMNSPASTDIWQKDVPRFALEGRTYLIDAVLSVAALHLRFKNPDDKVMIEASHAYSASTLAEYCRSLNKGITAENADALFLTSCLIAFQATASRLFVKEDGDPSDPSEPHRRYALPLSWFHAFQGVKTIVATSWQWIRNSATVKVVIDSQPGFMLDLNPLGPDSFFGHLLDDLDEELEQEDEASRAATNQGYFHAVCVLNWAHKNQYAPSALALPSTVSRRYVELVEAKRPRALAILACFFALLKRMDNVWWLDDVARREVMGLVSLFETGSKWWRHLEWPIRIALWDGEADAIPAEIWGVERKENPPADTNVPSAETILNHIDLMAKMMDRAQGPQSIESIPVVGDLGGLVPPPLD</sequence>
<name>A0A1T3CRL3_9HYPO</name>
<dbReference type="Pfam" id="PF00172">
    <property type="entry name" value="Zn_clus"/>
    <property type="match status" value="1"/>
</dbReference>
<organism evidence="4 5">
    <name type="scientific">Trichoderma guizhouense</name>
    <dbReference type="NCBI Taxonomy" id="1491466"/>
    <lineage>
        <taxon>Eukaryota</taxon>
        <taxon>Fungi</taxon>
        <taxon>Dikarya</taxon>
        <taxon>Ascomycota</taxon>
        <taxon>Pezizomycotina</taxon>
        <taxon>Sordariomycetes</taxon>
        <taxon>Hypocreomycetidae</taxon>
        <taxon>Hypocreales</taxon>
        <taxon>Hypocreaceae</taxon>
        <taxon>Trichoderma</taxon>
    </lineage>
</organism>
<dbReference type="SMART" id="SM00066">
    <property type="entry name" value="GAL4"/>
    <property type="match status" value="1"/>
</dbReference>
<dbReference type="PROSITE" id="PS00463">
    <property type="entry name" value="ZN2_CY6_FUNGAL_1"/>
    <property type="match status" value="1"/>
</dbReference>
<dbReference type="InterPro" id="IPR036864">
    <property type="entry name" value="Zn2-C6_fun-type_DNA-bd_sf"/>
</dbReference>